<feature type="transmembrane region" description="Helical" evidence="1">
    <location>
        <begin position="140"/>
        <end position="156"/>
    </location>
</feature>
<keyword evidence="1" id="KW-0812">Transmembrane</keyword>
<dbReference type="Proteomes" id="UP000528286">
    <property type="component" value="Unassembled WGS sequence"/>
</dbReference>
<evidence type="ECO:0000313" key="3">
    <source>
        <dbReference type="Proteomes" id="UP000528286"/>
    </source>
</evidence>
<protein>
    <recommendedName>
        <fullName evidence="4">Yip1 domain-containing protein</fullName>
    </recommendedName>
</protein>
<gene>
    <name evidence="2" type="ORF">GGR23_001005</name>
</gene>
<feature type="transmembrane region" description="Helical" evidence="1">
    <location>
        <begin position="115"/>
        <end position="134"/>
    </location>
</feature>
<evidence type="ECO:0008006" key="4">
    <source>
        <dbReference type="Google" id="ProtNLM"/>
    </source>
</evidence>
<keyword evidence="1" id="KW-1133">Transmembrane helix</keyword>
<feature type="transmembrane region" description="Helical" evidence="1">
    <location>
        <begin position="168"/>
        <end position="189"/>
    </location>
</feature>
<proteinExistence type="predicted"/>
<evidence type="ECO:0000313" key="2">
    <source>
        <dbReference type="EMBL" id="MBB4063828.1"/>
    </source>
</evidence>
<dbReference type="AlphaFoldDB" id="A0A7W6J4S2"/>
<feature type="transmembrane region" description="Helical" evidence="1">
    <location>
        <begin position="83"/>
        <end position="103"/>
    </location>
</feature>
<name>A0A7W6J4S2_9HYPH</name>
<feature type="transmembrane region" description="Helical" evidence="1">
    <location>
        <begin position="40"/>
        <end position="63"/>
    </location>
</feature>
<keyword evidence="1" id="KW-0472">Membrane</keyword>
<reference evidence="2 3" key="1">
    <citation type="submission" date="2020-08" db="EMBL/GenBank/DDBJ databases">
        <title>Genomic Encyclopedia of Type Strains, Phase IV (KMG-IV): sequencing the most valuable type-strain genomes for metagenomic binning, comparative biology and taxonomic classification.</title>
        <authorList>
            <person name="Goeker M."/>
        </authorList>
    </citation>
    <scope>NUCLEOTIDE SEQUENCE [LARGE SCALE GENOMIC DNA]</scope>
    <source>
        <strain evidence="2 3">DSM 29853</strain>
    </source>
</reference>
<dbReference type="RefSeq" id="WP_183365037.1">
    <property type="nucleotide sequence ID" value="NZ_JACIEZ010000002.1"/>
</dbReference>
<comment type="caution">
    <text evidence="2">The sequence shown here is derived from an EMBL/GenBank/DDBJ whole genome shotgun (WGS) entry which is preliminary data.</text>
</comment>
<keyword evidence="3" id="KW-1185">Reference proteome</keyword>
<organism evidence="2 3">
    <name type="scientific">Gellertiella hungarica</name>
    <dbReference type="NCBI Taxonomy" id="1572859"/>
    <lineage>
        <taxon>Bacteria</taxon>
        <taxon>Pseudomonadati</taxon>
        <taxon>Pseudomonadota</taxon>
        <taxon>Alphaproteobacteria</taxon>
        <taxon>Hyphomicrobiales</taxon>
        <taxon>Rhizobiaceae</taxon>
        <taxon>Gellertiella</taxon>
    </lineage>
</organism>
<sequence>MPGFEEVKFYLQGLWLMILGNPAGVTRLDTSPRGSLRSFWAILWCLPPILLSWISTRMAFIAAMPPGTEAGGLFFFRLALSEFFGWIVPVLLAGVLLAIAGFGDRFNGVVAATNWLSIPFAYANGFLILLILLVPGLPGLIAFLWLILVSMFLISLERIYRMLCGGNTPLIVALVLMQIVPVLFLSDWINGFLGVAVP</sequence>
<accession>A0A7W6J4S2</accession>
<evidence type="ECO:0000256" key="1">
    <source>
        <dbReference type="SAM" id="Phobius"/>
    </source>
</evidence>
<dbReference type="EMBL" id="JACIEZ010000002">
    <property type="protein sequence ID" value="MBB4063828.1"/>
    <property type="molecule type" value="Genomic_DNA"/>
</dbReference>